<feature type="region of interest" description="Disordered" evidence="6">
    <location>
        <begin position="639"/>
        <end position="759"/>
    </location>
</feature>
<evidence type="ECO:0000256" key="6">
    <source>
        <dbReference type="SAM" id="MobiDB-lite"/>
    </source>
</evidence>
<comment type="subcellular location">
    <subcellularLocation>
        <location evidence="1">Nucleus</location>
    </subcellularLocation>
</comment>
<keyword evidence="8" id="KW-1185">Reference proteome</keyword>
<feature type="compositionally biased region" description="Acidic residues" evidence="6">
    <location>
        <begin position="372"/>
        <end position="384"/>
    </location>
</feature>
<keyword evidence="2" id="KW-0678">Repressor</keyword>
<keyword evidence="5" id="KW-0539">Nucleus</keyword>
<feature type="compositionally biased region" description="Polar residues" evidence="6">
    <location>
        <begin position="106"/>
        <end position="115"/>
    </location>
</feature>
<dbReference type="OrthoDB" id="20886at2759"/>
<feature type="compositionally biased region" description="Acidic residues" evidence="6">
    <location>
        <begin position="337"/>
        <end position="352"/>
    </location>
</feature>
<reference evidence="7 8" key="1">
    <citation type="submission" date="2013-05" db="EMBL/GenBank/DDBJ databases">
        <title>Drechslerella stenobrocha genome reveals carnivorous origination and mechanical trapping mechanism of predatory fungi.</title>
        <authorList>
            <person name="Liu X."/>
            <person name="Zhang W."/>
            <person name="Liu K."/>
        </authorList>
    </citation>
    <scope>NUCLEOTIDE SEQUENCE [LARGE SCALE GENOMIC DNA]</scope>
    <source>
        <strain evidence="7 8">248</strain>
    </source>
</reference>
<feature type="region of interest" description="Disordered" evidence="6">
    <location>
        <begin position="1"/>
        <end position="84"/>
    </location>
</feature>
<evidence type="ECO:0000256" key="1">
    <source>
        <dbReference type="ARBA" id="ARBA00004123"/>
    </source>
</evidence>
<dbReference type="HOGENOM" id="CLU_348160_0_0_1"/>
<feature type="compositionally biased region" description="Low complexity" evidence="6">
    <location>
        <begin position="242"/>
        <end position="257"/>
    </location>
</feature>
<feature type="compositionally biased region" description="Pro residues" evidence="6">
    <location>
        <begin position="640"/>
        <end position="656"/>
    </location>
</feature>
<feature type="compositionally biased region" description="Basic and acidic residues" evidence="6">
    <location>
        <begin position="46"/>
        <end position="59"/>
    </location>
</feature>
<dbReference type="GO" id="GO:0005654">
    <property type="term" value="C:nucleoplasm"/>
    <property type="evidence" value="ECO:0007669"/>
    <property type="project" value="UniProtKB-ARBA"/>
</dbReference>
<proteinExistence type="predicted"/>
<dbReference type="Pfam" id="PF08598">
    <property type="entry name" value="Sds3"/>
    <property type="match status" value="1"/>
</dbReference>
<name>W7HPD5_9PEZI</name>
<feature type="compositionally biased region" description="Polar residues" evidence="6">
    <location>
        <begin position="657"/>
        <end position="669"/>
    </location>
</feature>
<accession>W7HPD5</accession>
<organism evidence="7 8">
    <name type="scientific">Drechslerella stenobrocha 248</name>
    <dbReference type="NCBI Taxonomy" id="1043628"/>
    <lineage>
        <taxon>Eukaryota</taxon>
        <taxon>Fungi</taxon>
        <taxon>Dikarya</taxon>
        <taxon>Ascomycota</taxon>
        <taxon>Pezizomycotina</taxon>
        <taxon>Orbiliomycetes</taxon>
        <taxon>Orbiliales</taxon>
        <taxon>Orbiliaceae</taxon>
        <taxon>Drechslerella</taxon>
    </lineage>
</organism>
<feature type="compositionally biased region" description="Acidic residues" evidence="6">
    <location>
        <begin position="301"/>
        <end position="322"/>
    </location>
</feature>
<dbReference type="Proteomes" id="UP000024837">
    <property type="component" value="Unassembled WGS sequence"/>
</dbReference>
<protein>
    <recommendedName>
        <fullName evidence="9">Transcriptional regulatory protein DEP1</fullName>
    </recommendedName>
</protein>
<evidence type="ECO:0000313" key="8">
    <source>
        <dbReference type="Proteomes" id="UP000024837"/>
    </source>
</evidence>
<evidence type="ECO:0000256" key="4">
    <source>
        <dbReference type="ARBA" id="ARBA00023163"/>
    </source>
</evidence>
<dbReference type="SMART" id="SM01401">
    <property type="entry name" value="Sds3"/>
    <property type="match status" value="1"/>
</dbReference>
<sequence length="810" mass="88157">MRTSSRRGSKRSRTTSVLRDEEDLPAATKKTATPKFSHPVAASEAEPDRDTRKPTETPLRDAAAPLPEPKSTVVNPKKPDTPIISVSEVVVKRAVLPPATAAATTRPKQLTGSEKGSTEEDEDDGKSSPLTETTSPSDQMASVVGFPPSTDIAQKGVRTMEDLDMGNTESDRPSPDRSSAPPLLSRSFMNGQSPSSSSLSELDSDDSEAETERLNISPQKPPIGNGVNPASYSTPKKSIGESTLTSPSRSPSPLSTPGQQTPKSPDREMTLGAIEQLTPEGSISGSPVISPARKRKRAESEGLDDDDEDEAKDIMEISDLEDPLEKQSTKDRKSQASEEEEEEDEHEEDEEDGKSKKRKHTNPSSANGAASDGEEDTGVEDDDESPRPSQRSSGKNKTKATVKLLPNKLPPKAPETDPDEDGDEERDTDAADSNLHGKDDEEADEVSRTKRAAAEELVTIEILFAQLRDKIVEERVAEIDKEIAMVQDGTHPELILMSQAIETHRKEKVEKANVLLGFQLETAEQERIANRSAIWSQYHQDIRETRDKSFSDANKLWWAIHRERRAADTSVSDYVYKIPKSISTQINHRTRYNAEVSLLAGIAKNVGFPAVPTMASATTDEVRADLEAMGLVPAQAQAPAPLPVPLPPSQHFPGPSPSQQGPNHISQIPTFGLPGYSPSLPKAHVPPPQPGNAFQQPVAHSHNPESRRPRSPSPPLPPSINSFHLTQKPTPPSPRINKVTKSKPASKPPLQNFDVIREPQLPKRVPIKLEQSPTISSLSFAPPSQSFVPQQPIDRRMQVGGASSYQTFGK</sequence>
<feature type="compositionally biased region" description="Acidic residues" evidence="6">
    <location>
        <begin position="416"/>
        <end position="427"/>
    </location>
</feature>
<feature type="compositionally biased region" description="Basic residues" evidence="6">
    <location>
        <begin position="1"/>
        <end position="13"/>
    </location>
</feature>
<gene>
    <name evidence="7" type="ORF">DRE_04749</name>
</gene>
<evidence type="ECO:0000313" key="7">
    <source>
        <dbReference type="EMBL" id="EWC45956.1"/>
    </source>
</evidence>
<evidence type="ECO:0000256" key="3">
    <source>
        <dbReference type="ARBA" id="ARBA00023015"/>
    </source>
</evidence>
<dbReference type="EMBL" id="KI966422">
    <property type="protein sequence ID" value="EWC45956.1"/>
    <property type="molecule type" value="Genomic_DNA"/>
</dbReference>
<dbReference type="AlphaFoldDB" id="W7HPD5"/>
<feature type="region of interest" description="Disordered" evidence="6">
    <location>
        <begin position="96"/>
        <end position="449"/>
    </location>
</feature>
<feature type="compositionally biased region" description="Polar residues" evidence="6">
    <location>
        <begin position="128"/>
        <end position="140"/>
    </location>
</feature>
<dbReference type="GO" id="GO:0010468">
    <property type="term" value="P:regulation of gene expression"/>
    <property type="evidence" value="ECO:0007669"/>
    <property type="project" value="UniProtKB-ARBA"/>
</dbReference>
<evidence type="ECO:0008006" key="9">
    <source>
        <dbReference type="Google" id="ProtNLM"/>
    </source>
</evidence>
<feature type="compositionally biased region" description="Basic and acidic residues" evidence="6">
    <location>
        <begin position="435"/>
        <end position="449"/>
    </location>
</feature>
<dbReference type="PANTHER" id="PTHR21964">
    <property type="entry name" value="BREAST CANCER METASTASIS-SUPPRESSOR 1"/>
    <property type="match status" value="1"/>
</dbReference>
<feature type="compositionally biased region" description="Low complexity" evidence="6">
    <location>
        <begin position="176"/>
        <end position="187"/>
    </location>
</feature>
<dbReference type="InterPro" id="IPR013907">
    <property type="entry name" value="Sds3"/>
</dbReference>
<evidence type="ECO:0000256" key="2">
    <source>
        <dbReference type="ARBA" id="ARBA00022491"/>
    </source>
</evidence>
<keyword evidence="3" id="KW-0805">Transcription regulation</keyword>
<evidence type="ECO:0000256" key="5">
    <source>
        <dbReference type="ARBA" id="ARBA00023242"/>
    </source>
</evidence>
<keyword evidence="4" id="KW-0804">Transcription</keyword>
<feature type="compositionally biased region" description="Basic and acidic residues" evidence="6">
    <location>
        <begin position="323"/>
        <end position="336"/>
    </location>
</feature>